<protein>
    <submittedName>
        <fullName evidence="1">Uncharacterized protein</fullName>
    </submittedName>
</protein>
<evidence type="ECO:0000313" key="1">
    <source>
        <dbReference type="EMBL" id="JAE09516.1"/>
    </source>
</evidence>
<proteinExistence type="predicted"/>
<reference evidence="1" key="2">
    <citation type="journal article" date="2015" name="Data Brief">
        <title>Shoot transcriptome of the giant reed, Arundo donax.</title>
        <authorList>
            <person name="Barrero R.A."/>
            <person name="Guerrero F.D."/>
            <person name="Moolhuijzen P."/>
            <person name="Goolsby J.A."/>
            <person name="Tidwell J."/>
            <person name="Bellgard S.E."/>
            <person name="Bellgard M.I."/>
        </authorList>
    </citation>
    <scope>NUCLEOTIDE SEQUENCE</scope>
    <source>
        <tissue evidence="1">Shoot tissue taken approximately 20 cm above the soil surface</tissue>
    </source>
</reference>
<accession>A0A0A9FHA5</accession>
<sequence>MLIGLHCSCLCTFSTETLKVLLKL</sequence>
<reference evidence="1" key="1">
    <citation type="submission" date="2014-09" db="EMBL/GenBank/DDBJ databases">
        <authorList>
            <person name="Magalhaes I.L.F."/>
            <person name="Oliveira U."/>
            <person name="Santos F.R."/>
            <person name="Vidigal T.H.D.A."/>
            <person name="Brescovit A.D."/>
            <person name="Santos A.J."/>
        </authorList>
    </citation>
    <scope>NUCLEOTIDE SEQUENCE</scope>
    <source>
        <tissue evidence="1">Shoot tissue taken approximately 20 cm above the soil surface</tissue>
    </source>
</reference>
<organism evidence="1">
    <name type="scientific">Arundo donax</name>
    <name type="common">Giant reed</name>
    <name type="synonym">Donax arundinaceus</name>
    <dbReference type="NCBI Taxonomy" id="35708"/>
    <lineage>
        <taxon>Eukaryota</taxon>
        <taxon>Viridiplantae</taxon>
        <taxon>Streptophyta</taxon>
        <taxon>Embryophyta</taxon>
        <taxon>Tracheophyta</taxon>
        <taxon>Spermatophyta</taxon>
        <taxon>Magnoliopsida</taxon>
        <taxon>Liliopsida</taxon>
        <taxon>Poales</taxon>
        <taxon>Poaceae</taxon>
        <taxon>PACMAD clade</taxon>
        <taxon>Arundinoideae</taxon>
        <taxon>Arundineae</taxon>
        <taxon>Arundo</taxon>
    </lineage>
</organism>
<name>A0A0A9FHA5_ARUDO</name>
<dbReference type="AlphaFoldDB" id="A0A0A9FHA5"/>
<dbReference type="EMBL" id="GBRH01188380">
    <property type="protein sequence ID" value="JAE09516.1"/>
    <property type="molecule type" value="Transcribed_RNA"/>
</dbReference>